<feature type="compositionally biased region" description="Low complexity" evidence="1">
    <location>
        <begin position="65"/>
        <end position="97"/>
    </location>
</feature>
<dbReference type="EMBL" id="VDMD01000003">
    <property type="protein sequence ID" value="TRM66798.1"/>
    <property type="molecule type" value="Genomic_DNA"/>
</dbReference>
<evidence type="ECO:0000313" key="2">
    <source>
        <dbReference type="EMBL" id="TRM66798.1"/>
    </source>
</evidence>
<comment type="caution">
    <text evidence="2">The sequence shown here is derived from an EMBL/GenBank/DDBJ whole genome shotgun (WGS) entry which is preliminary data.</text>
</comment>
<name>A0A550CPU7_9AGAR</name>
<proteinExistence type="predicted"/>
<evidence type="ECO:0000256" key="1">
    <source>
        <dbReference type="SAM" id="MobiDB-lite"/>
    </source>
</evidence>
<sequence length="689" mass="76707">MSSSEAYTIETMDSGDRLLCSTTALPRFSPSELCSSQARASSSQELPATSSTPPDEDVESRGSFDSSMTSETVESSVDSRSASYASQDSGDSSSLSSDFERSQCNAYANIREAEAEAEHESLNILDRDGNQRSPHDDEFTLALKERLHDLLSANDDDMQDSPQGIDERAVDCHPFDLHAHIPRFITRPVANIPSRFSREVLCDDTPTDRTHRSSVPRDPLYPLATTSRAAHQHSAGVPHAHIPNHRSTRELSGTRITAQESYSPLCTVSSKRRRSDEDTYGTPVPLKRHKSGPHLLGLRAPSKGDKENQTSIPDVLDPLVNALVRRRSRLAAPSSVSAMKTDSRRQDSTTSQYLARVPASLRKAGSLRSNPDSAPPTKEDEEEPIPTEPNTPIPVISPSAIRSPSAQLSRSAISSASARLRRLCQRTRCTRPALGEHSDGDKYSFEDTLVIGADMRLKVVDWLLTFLPSKRAHPNLYDQLVTSPETRFQSIALFLTCLKQTVEENNWAHFVDAKCRARLIVDAGDDNRQLTADEEHCNTEEDVAEYEKEEFMEGLRLIVWDIAVGALALSVKFHRDNLPPLLPIYADEFIDIAPHDVEYQTFEECQRDILRSVSYMFGVTPQPLMDNLWLALPELQTVLDYDGPSGSEDFSKASGLLFRSARAEADIAKRWNCVRRRAWELLIRTCRGS</sequence>
<accession>A0A550CPU7</accession>
<feature type="compositionally biased region" description="Polar residues" evidence="1">
    <location>
        <begin position="255"/>
        <end position="269"/>
    </location>
</feature>
<evidence type="ECO:0000313" key="3">
    <source>
        <dbReference type="Proteomes" id="UP000320762"/>
    </source>
</evidence>
<dbReference type="OrthoDB" id="3250555at2759"/>
<feature type="region of interest" description="Disordered" evidence="1">
    <location>
        <begin position="255"/>
        <end position="313"/>
    </location>
</feature>
<dbReference type="Proteomes" id="UP000320762">
    <property type="component" value="Unassembled WGS sequence"/>
</dbReference>
<dbReference type="STRING" id="97359.A0A550CPU7"/>
<feature type="compositionally biased region" description="Polar residues" evidence="1">
    <location>
        <begin position="32"/>
        <end position="53"/>
    </location>
</feature>
<organism evidence="2 3">
    <name type="scientific">Schizophyllum amplum</name>
    <dbReference type="NCBI Taxonomy" id="97359"/>
    <lineage>
        <taxon>Eukaryota</taxon>
        <taxon>Fungi</taxon>
        <taxon>Dikarya</taxon>
        <taxon>Basidiomycota</taxon>
        <taxon>Agaricomycotina</taxon>
        <taxon>Agaricomycetes</taxon>
        <taxon>Agaricomycetidae</taxon>
        <taxon>Agaricales</taxon>
        <taxon>Schizophyllaceae</taxon>
        <taxon>Schizophyllum</taxon>
    </lineage>
</organism>
<keyword evidence="3" id="KW-1185">Reference proteome</keyword>
<reference evidence="2 3" key="1">
    <citation type="journal article" date="2019" name="New Phytol.">
        <title>Comparative genomics reveals unique wood-decay strategies and fruiting body development in the Schizophyllaceae.</title>
        <authorList>
            <person name="Almasi E."/>
            <person name="Sahu N."/>
            <person name="Krizsan K."/>
            <person name="Balint B."/>
            <person name="Kovacs G.M."/>
            <person name="Kiss B."/>
            <person name="Cseklye J."/>
            <person name="Drula E."/>
            <person name="Henrissat B."/>
            <person name="Nagy I."/>
            <person name="Chovatia M."/>
            <person name="Adam C."/>
            <person name="LaButti K."/>
            <person name="Lipzen A."/>
            <person name="Riley R."/>
            <person name="Grigoriev I.V."/>
            <person name="Nagy L.G."/>
        </authorList>
    </citation>
    <scope>NUCLEOTIDE SEQUENCE [LARGE SCALE GENOMIC DNA]</scope>
    <source>
        <strain evidence="2 3">NL-1724</strain>
    </source>
</reference>
<feature type="region of interest" description="Disordered" evidence="1">
    <location>
        <begin position="330"/>
        <end position="408"/>
    </location>
</feature>
<feature type="region of interest" description="Disordered" evidence="1">
    <location>
        <begin position="31"/>
        <end position="98"/>
    </location>
</feature>
<protein>
    <submittedName>
        <fullName evidence="2">Uncharacterized protein</fullName>
    </submittedName>
</protein>
<dbReference type="AlphaFoldDB" id="A0A550CPU7"/>
<gene>
    <name evidence="2" type="ORF">BD626DRAFT_483851</name>
</gene>